<protein>
    <submittedName>
        <fullName evidence="1">Uncharacterized protein</fullName>
    </submittedName>
</protein>
<dbReference type="Proteomes" id="UP000266340">
    <property type="component" value="Unassembled WGS sequence"/>
</dbReference>
<dbReference type="AlphaFoldDB" id="A0A398CXX4"/>
<dbReference type="EMBL" id="QXJM01000007">
    <property type="protein sequence ID" value="RIE05388.1"/>
    <property type="molecule type" value="Genomic_DNA"/>
</dbReference>
<accession>A0A398CXX4</accession>
<evidence type="ECO:0000313" key="2">
    <source>
        <dbReference type="Proteomes" id="UP000266340"/>
    </source>
</evidence>
<reference evidence="1 2" key="1">
    <citation type="submission" date="2018-09" db="EMBL/GenBank/DDBJ databases">
        <title>Cohnella cavernae sp. nov., isolated from a karst cave.</title>
        <authorList>
            <person name="Zhu H."/>
        </authorList>
    </citation>
    <scope>NUCLEOTIDE SEQUENCE [LARGE SCALE GENOMIC DNA]</scope>
    <source>
        <strain evidence="1 2">K2E09-144</strain>
    </source>
</reference>
<name>A0A398CXX4_9BACL</name>
<keyword evidence="2" id="KW-1185">Reference proteome</keyword>
<proteinExistence type="predicted"/>
<evidence type="ECO:0000313" key="1">
    <source>
        <dbReference type="EMBL" id="RIE05388.1"/>
    </source>
</evidence>
<comment type="caution">
    <text evidence="1">The sequence shown here is derived from an EMBL/GenBank/DDBJ whole genome shotgun (WGS) entry which is preliminary data.</text>
</comment>
<sequence>MLRYSGNRMLVGSDGDIQEIEQNAPIWPAAICVLWPTYVYRRSPLRAYAAADLYRYARIDVAAVLLRRPVLDETQPFVQPRRPALFFAPASS</sequence>
<gene>
    <name evidence="1" type="ORF">D3H35_00970</name>
</gene>
<organism evidence="1 2">
    <name type="scientific">Cohnella faecalis</name>
    <dbReference type="NCBI Taxonomy" id="2315694"/>
    <lineage>
        <taxon>Bacteria</taxon>
        <taxon>Bacillati</taxon>
        <taxon>Bacillota</taxon>
        <taxon>Bacilli</taxon>
        <taxon>Bacillales</taxon>
        <taxon>Paenibacillaceae</taxon>
        <taxon>Cohnella</taxon>
    </lineage>
</organism>